<feature type="site" description="Lowers pKa of active site Cys" evidence="3">
    <location>
        <position position="295"/>
    </location>
</feature>
<dbReference type="SUPFAM" id="SSF47616">
    <property type="entry name" value="GST C-terminal domain-like"/>
    <property type="match status" value="1"/>
</dbReference>
<feature type="domain" description="GST C-terminal" evidence="4">
    <location>
        <begin position="169"/>
        <end position="295"/>
    </location>
</feature>
<dbReference type="Proteomes" id="UP001219525">
    <property type="component" value="Unassembled WGS sequence"/>
</dbReference>
<dbReference type="GO" id="GO:0004364">
    <property type="term" value="F:glutathione transferase activity"/>
    <property type="evidence" value="ECO:0007669"/>
    <property type="project" value="InterPro"/>
</dbReference>
<dbReference type="InterPro" id="IPR010987">
    <property type="entry name" value="Glutathione-S-Trfase_C-like"/>
</dbReference>
<dbReference type="SUPFAM" id="SSF52833">
    <property type="entry name" value="Thioredoxin-like"/>
    <property type="match status" value="1"/>
</dbReference>
<proteinExistence type="predicted"/>
<feature type="binding site" evidence="2">
    <location>
        <position position="88"/>
    </location>
    <ligand>
        <name>glutathione</name>
        <dbReference type="ChEBI" id="CHEBI:57925"/>
    </ligand>
</feature>
<sequence length="318" mass="35979">MTSRDTTAFSDISKFKNEPDGSFKRAVSTFRSFIEKGGQFAPEKDRYHLYVSYGCPWATRTLIMRKLKGLEDIIPITVVSPRLGPNGWPFGNIDEFPGAEPDPLYNSSYIPDLYLRADPNHATRFTVPVLWDKKLNTIVNNESAEIVRMFNSAFNDILPADKAALDLYPEPNRAEIDQLNEWMYSDLNNGVYRAGFATSQDAYETAVTKVFAALDKIEGILQGKDYLVGGRLTESDIRLFVTIIRFDPAYVGHFKCNIRTIRGGYPAIHSWMRKLYWNIPAFKDSTFFDHIKAGYYGLATINPTGIIPVGPMPHILPL</sequence>
<feature type="binding site" evidence="2">
    <location>
        <begin position="124"/>
        <end position="127"/>
    </location>
    <ligand>
        <name>glutathione</name>
        <dbReference type="ChEBI" id="CHEBI:57925"/>
    </ligand>
</feature>
<dbReference type="InterPro" id="IPR016639">
    <property type="entry name" value="GST_Omega/GSH"/>
</dbReference>
<dbReference type="PROSITE" id="PS50405">
    <property type="entry name" value="GST_CTER"/>
    <property type="match status" value="1"/>
</dbReference>
<dbReference type="InterPro" id="IPR036282">
    <property type="entry name" value="Glutathione-S-Trfase_C_sf"/>
</dbReference>
<organism evidence="5 6">
    <name type="scientific">Mycena pura</name>
    <dbReference type="NCBI Taxonomy" id="153505"/>
    <lineage>
        <taxon>Eukaryota</taxon>
        <taxon>Fungi</taxon>
        <taxon>Dikarya</taxon>
        <taxon>Basidiomycota</taxon>
        <taxon>Agaricomycotina</taxon>
        <taxon>Agaricomycetes</taxon>
        <taxon>Agaricomycetidae</taxon>
        <taxon>Agaricales</taxon>
        <taxon>Marasmiineae</taxon>
        <taxon>Mycenaceae</taxon>
        <taxon>Mycena</taxon>
    </lineage>
</organism>
<name>A0AAD6VF48_9AGAR</name>
<dbReference type="InterPro" id="IPR036249">
    <property type="entry name" value="Thioredoxin-like_sf"/>
</dbReference>
<evidence type="ECO:0000256" key="1">
    <source>
        <dbReference type="PIRSR" id="PIRSR015753-1"/>
    </source>
</evidence>
<evidence type="ECO:0000313" key="6">
    <source>
        <dbReference type="Proteomes" id="UP001219525"/>
    </source>
</evidence>
<evidence type="ECO:0000259" key="4">
    <source>
        <dbReference type="PROSITE" id="PS50405"/>
    </source>
</evidence>
<dbReference type="AlphaFoldDB" id="A0AAD6VF48"/>
<dbReference type="Gene3D" id="3.40.30.10">
    <property type="entry name" value="Glutaredoxin"/>
    <property type="match status" value="1"/>
</dbReference>
<dbReference type="GO" id="GO:0005737">
    <property type="term" value="C:cytoplasm"/>
    <property type="evidence" value="ECO:0007669"/>
    <property type="project" value="TreeGrafter"/>
</dbReference>
<dbReference type="PANTHER" id="PTHR32419:SF6">
    <property type="entry name" value="GLUTATHIONE S-TRANSFERASE OMEGA-LIKE 1-RELATED"/>
    <property type="match status" value="1"/>
</dbReference>
<feature type="active site" description="Proton donor/acceptor" evidence="1">
    <location>
        <position position="192"/>
    </location>
</feature>
<evidence type="ECO:0000313" key="5">
    <source>
        <dbReference type="EMBL" id="KAJ7211177.1"/>
    </source>
</evidence>
<protein>
    <submittedName>
        <fullName evidence="5">Glutathione S-transferase</fullName>
    </submittedName>
</protein>
<feature type="site" description="Lowers pKa of active site Cys" evidence="3">
    <location>
        <position position="250"/>
    </location>
</feature>
<feature type="binding site" evidence="2">
    <location>
        <begin position="142"/>
        <end position="143"/>
    </location>
    <ligand>
        <name>glutathione</name>
        <dbReference type="ChEBI" id="CHEBI:57925"/>
    </ligand>
</feature>
<evidence type="ECO:0000256" key="3">
    <source>
        <dbReference type="PIRSR" id="PIRSR015753-3"/>
    </source>
</evidence>
<dbReference type="Pfam" id="PF13410">
    <property type="entry name" value="GST_C_2"/>
    <property type="match status" value="1"/>
</dbReference>
<dbReference type="PIRSF" id="PIRSF015753">
    <property type="entry name" value="GST"/>
    <property type="match status" value="1"/>
</dbReference>
<dbReference type="EMBL" id="JARJCW010000026">
    <property type="protein sequence ID" value="KAJ7211177.1"/>
    <property type="molecule type" value="Genomic_DNA"/>
</dbReference>
<dbReference type="SFLD" id="SFLDS00019">
    <property type="entry name" value="Glutathione_Transferase_(cytos"/>
    <property type="match status" value="1"/>
</dbReference>
<dbReference type="PANTHER" id="PTHR32419">
    <property type="entry name" value="GLUTATHIONYL-HYDROQUINONE REDUCTASE"/>
    <property type="match status" value="1"/>
</dbReference>
<keyword evidence="6" id="KW-1185">Reference proteome</keyword>
<reference evidence="5" key="1">
    <citation type="submission" date="2023-03" db="EMBL/GenBank/DDBJ databases">
        <title>Massive genome expansion in bonnet fungi (Mycena s.s.) driven by repeated elements and novel gene families across ecological guilds.</title>
        <authorList>
            <consortium name="Lawrence Berkeley National Laboratory"/>
            <person name="Harder C.B."/>
            <person name="Miyauchi S."/>
            <person name="Viragh M."/>
            <person name="Kuo A."/>
            <person name="Thoen E."/>
            <person name="Andreopoulos B."/>
            <person name="Lu D."/>
            <person name="Skrede I."/>
            <person name="Drula E."/>
            <person name="Henrissat B."/>
            <person name="Morin E."/>
            <person name="Kohler A."/>
            <person name="Barry K."/>
            <person name="LaButti K."/>
            <person name="Morin E."/>
            <person name="Salamov A."/>
            <person name="Lipzen A."/>
            <person name="Mereny Z."/>
            <person name="Hegedus B."/>
            <person name="Baldrian P."/>
            <person name="Stursova M."/>
            <person name="Weitz H."/>
            <person name="Taylor A."/>
            <person name="Grigoriev I.V."/>
            <person name="Nagy L.G."/>
            <person name="Martin F."/>
            <person name="Kauserud H."/>
        </authorList>
    </citation>
    <scope>NUCLEOTIDE SEQUENCE</scope>
    <source>
        <strain evidence="5">9144</strain>
    </source>
</reference>
<gene>
    <name evidence="5" type="ORF">GGX14DRAFT_91113</name>
</gene>
<feature type="active site" description="Nucleophile" evidence="1">
    <location>
        <position position="55"/>
    </location>
</feature>
<dbReference type="SFLD" id="SFLDG01206">
    <property type="entry name" value="Xi.1"/>
    <property type="match status" value="1"/>
</dbReference>
<dbReference type="Pfam" id="PF13409">
    <property type="entry name" value="GST_N_2"/>
    <property type="match status" value="1"/>
</dbReference>
<dbReference type="InterPro" id="IPR047047">
    <property type="entry name" value="GST_Omega-like_C"/>
</dbReference>
<dbReference type="SFLD" id="SFLDG01148">
    <property type="entry name" value="Xi_(cytGST)"/>
    <property type="match status" value="1"/>
</dbReference>
<comment type="caution">
    <text evidence="5">The sequence shown here is derived from an EMBL/GenBank/DDBJ whole genome shotgun (WGS) entry which is preliminary data.</text>
</comment>
<accession>A0AAD6VF48</accession>
<dbReference type="InterPro" id="IPR040079">
    <property type="entry name" value="Glutathione_S-Trfase"/>
</dbReference>
<dbReference type="CDD" id="cd03190">
    <property type="entry name" value="GST_C_Omega_like"/>
    <property type="match status" value="1"/>
</dbReference>
<dbReference type="InterPro" id="IPR004045">
    <property type="entry name" value="Glutathione_S-Trfase_N"/>
</dbReference>
<dbReference type="Gene3D" id="1.20.1050.10">
    <property type="match status" value="1"/>
</dbReference>
<evidence type="ECO:0000256" key="2">
    <source>
        <dbReference type="PIRSR" id="PIRSR015753-2"/>
    </source>
</evidence>